<dbReference type="CDD" id="cd02513">
    <property type="entry name" value="CMP-NeuAc_Synthase"/>
    <property type="match status" value="1"/>
</dbReference>
<evidence type="ECO:0008006" key="2">
    <source>
        <dbReference type="Google" id="ProtNLM"/>
    </source>
</evidence>
<dbReference type="EMBL" id="UINC01078872">
    <property type="protein sequence ID" value="SVC20365.1"/>
    <property type="molecule type" value="Genomic_DNA"/>
</dbReference>
<name>A0A382K9Q0_9ZZZZ</name>
<dbReference type="Pfam" id="PF02348">
    <property type="entry name" value="CTP_transf_3"/>
    <property type="match status" value="1"/>
</dbReference>
<evidence type="ECO:0000313" key="1">
    <source>
        <dbReference type="EMBL" id="SVC20365.1"/>
    </source>
</evidence>
<dbReference type="PANTHER" id="PTHR21485">
    <property type="entry name" value="HAD SUPERFAMILY MEMBERS CMAS AND KDSC"/>
    <property type="match status" value="1"/>
</dbReference>
<protein>
    <recommendedName>
        <fullName evidence="2">CMP-N-acetylneuraminic acid synthetase</fullName>
    </recommendedName>
</protein>
<reference evidence="1" key="1">
    <citation type="submission" date="2018-05" db="EMBL/GenBank/DDBJ databases">
        <authorList>
            <person name="Lanie J.A."/>
            <person name="Ng W.-L."/>
            <person name="Kazmierczak K.M."/>
            <person name="Andrzejewski T.M."/>
            <person name="Davidsen T.M."/>
            <person name="Wayne K.J."/>
            <person name="Tettelin H."/>
            <person name="Glass J.I."/>
            <person name="Rusch D."/>
            <person name="Podicherti R."/>
            <person name="Tsui H.-C.T."/>
            <person name="Winkler M.E."/>
        </authorList>
    </citation>
    <scope>NUCLEOTIDE SEQUENCE</scope>
</reference>
<accession>A0A382K9Q0</accession>
<organism evidence="1">
    <name type="scientific">marine metagenome</name>
    <dbReference type="NCBI Taxonomy" id="408172"/>
    <lineage>
        <taxon>unclassified sequences</taxon>
        <taxon>metagenomes</taxon>
        <taxon>ecological metagenomes</taxon>
    </lineage>
</organism>
<gene>
    <name evidence="1" type="ORF">METZ01_LOCUS273219</name>
</gene>
<dbReference type="GO" id="GO:0008781">
    <property type="term" value="F:N-acylneuraminate cytidylyltransferase activity"/>
    <property type="evidence" value="ECO:0007669"/>
    <property type="project" value="TreeGrafter"/>
</dbReference>
<sequence>MNIAFIAARCGSKSIKYKNIKSFCGKPLIYWNLAALENSKNIDQVYVATDCEKIAKVVNQFQFSKVKVFKRNDENASDGASTESVMIEFLMKKKFNDDDIFVLVQVTSPLTQTHDFDNAIGQFKKENVDSLLSCVREKKFIWKDDCQPFNYDFNSRPRRQDFNGVLIENGAFYITRLGNVKKSKNRLNGSISIYEMAEYNSIEIDEDMDWNLAENLMKKYMFNGNFS</sequence>
<dbReference type="Gene3D" id="3.90.550.10">
    <property type="entry name" value="Spore Coat Polysaccharide Biosynthesis Protein SpsA, Chain A"/>
    <property type="match status" value="1"/>
</dbReference>
<dbReference type="SUPFAM" id="SSF53448">
    <property type="entry name" value="Nucleotide-diphospho-sugar transferases"/>
    <property type="match status" value="1"/>
</dbReference>
<dbReference type="AlphaFoldDB" id="A0A382K9Q0"/>
<dbReference type="InterPro" id="IPR029044">
    <property type="entry name" value="Nucleotide-diphossugar_trans"/>
</dbReference>
<dbReference type="InterPro" id="IPR050793">
    <property type="entry name" value="CMP-NeuNAc_synthase"/>
</dbReference>
<dbReference type="PANTHER" id="PTHR21485:SF3">
    <property type="entry name" value="N-ACYLNEURAMINATE CYTIDYLYLTRANSFERASE"/>
    <property type="match status" value="1"/>
</dbReference>
<dbReference type="InterPro" id="IPR003329">
    <property type="entry name" value="Cytidylyl_trans"/>
</dbReference>
<proteinExistence type="predicted"/>